<gene>
    <name evidence="3" type="primary">20200019</name>
    <name evidence="2" type="ORF">HELRODRAFT_163325</name>
</gene>
<dbReference type="EMBL" id="KB097495">
    <property type="protein sequence ID" value="ESN96278.1"/>
    <property type="molecule type" value="Genomic_DNA"/>
</dbReference>
<reference evidence="2 4" key="2">
    <citation type="journal article" date="2013" name="Nature">
        <title>Insights into bilaterian evolution from three spiralian genomes.</title>
        <authorList>
            <person name="Simakov O."/>
            <person name="Marletaz F."/>
            <person name="Cho S.J."/>
            <person name="Edsinger-Gonzales E."/>
            <person name="Havlak P."/>
            <person name="Hellsten U."/>
            <person name="Kuo D.H."/>
            <person name="Larsson T."/>
            <person name="Lv J."/>
            <person name="Arendt D."/>
            <person name="Savage R."/>
            <person name="Osoegawa K."/>
            <person name="de Jong P."/>
            <person name="Grimwood J."/>
            <person name="Chapman J.A."/>
            <person name="Shapiro H."/>
            <person name="Aerts A."/>
            <person name="Otillar R.P."/>
            <person name="Terry A.Y."/>
            <person name="Boore J.L."/>
            <person name="Grigoriev I.V."/>
            <person name="Lindberg D.R."/>
            <person name="Seaver E.C."/>
            <person name="Weisblat D.A."/>
            <person name="Putnam N.H."/>
            <person name="Rokhsar D.S."/>
        </authorList>
    </citation>
    <scope>NUCLEOTIDE SEQUENCE</scope>
</reference>
<keyword evidence="4" id="KW-1185">Reference proteome</keyword>
<dbReference type="RefSeq" id="XP_009025472.1">
    <property type="nucleotide sequence ID" value="XM_009027224.1"/>
</dbReference>
<dbReference type="PANTHER" id="PTHR46989">
    <property type="entry name" value="USP DOMAIN-CONTAINING PROTEIN"/>
    <property type="match status" value="1"/>
</dbReference>
<dbReference type="CTD" id="20200019"/>
<dbReference type="InterPro" id="IPR014729">
    <property type="entry name" value="Rossmann-like_a/b/a_fold"/>
</dbReference>
<sequence>MFPVYVQHYHKPENELVLVHVVEPHIYSSNQMTFNSASVREKNEADDKQIVKNLQTKYEEKMRSNRIRGRINVIYYCRQPGKSIAEVAKDEKCSLIVLGRRYPFNSNPSNGSTVDYLVKKTNYPVSVVVKPDPVEDDNSLTSLSSAIVQPKRMSIVNSLGINLPKIRRLSAVESNHNNLEMIERGLTPGSAFKSNMLAKQNEPDRKYSDPLDIMRTKLLTSEGFILDTANFATLKIIHIDIFLLKQLSIVNMTANRDVTDKNNQSSLTKMHNTKIVKNPSDRIKRCLFGSPSDEDLNLLRKPSGENRSRSFPQLSYGYSFLDNKEDRYTIVEKMRNISYPQNCYLSSPTIQKNKRNLDCSQNETELKRSKISCTTNLVTDEEMKKKPTVWRSPSKYGADVKLVPKQSSLDQLVSDQMFISTEEIILGDANDRKTPDLAASRTIGTDTVYSNVSFSDLRSPNNLQRKNHLRIPVERLITVKCDSSRSSAEVHCSKTADNFVENDVRETKNFEVYQSHSRDFHLDEITTNPNRKIFEKIESLDFVPIDNRIHLWDSKDSNEDDASWRSN</sequence>
<dbReference type="Pfam" id="PF00582">
    <property type="entry name" value="Usp"/>
    <property type="match status" value="1"/>
</dbReference>
<evidence type="ECO:0000313" key="2">
    <source>
        <dbReference type="EMBL" id="ESN96278.1"/>
    </source>
</evidence>
<proteinExistence type="predicted"/>
<dbReference type="EMBL" id="AMQM01001373">
    <property type="status" value="NOT_ANNOTATED_CDS"/>
    <property type="molecule type" value="Genomic_DNA"/>
</dbReference>
<dbReference type="CDD" id="cd23659">
    <property type="entry name" value="USP_At3g01520-like"/>
    <property type="match status" value="1"/>
</dbReference>
<evidence type="ECO:0000313" key="4">
    <source>
        <dbReference type="Proteomes" id="UP000015101"/>
    </source>
</evidence>
<dbReference type="SUPFAM" id="SSF52402">
    <property type="entry name" value="Adenine nucleotide alpha hydrolases-like"/>
    <property type="match status" value="1"/>
</dbReference>
<dbReference type="EnsemblMetazoa" id="HelroT163325">
    <property type="protein sequence ID" value="HelroP163325"/>
    <property type="gene ID" value="HelroG163325"/>
</dbReference>
<reference evidence="4" key="1">
    <citation type="submission" date="2012-12" db="EMBL/GenBank/DDBJ databases">
        <authorList>
            <person name="Hellsten U."/>
            <person name="Grimwood J."/>
            <person name="Chapman J.A."/>
            <person name="Shapiro H."/>
            <person name="Aerts A."/>
            <person name="Otillar R.P."/>
            <person name="Terry A.Y."/>
            <person name="Boore J.L."/>
            <person name="Simakov O."/>
            <person name="Marletaz F."/>
            <person name="Cho S.-J."/>
            <person name="Edsinger-Gonzales E."/>
            <person name="Havlak P."/>
            <person name="Kuo D.-H."/>
            <person name="Larsson T."/>
            <person name="Lv J."/>
            <person name="Arendt D."/>
            <person name="Savage R."/>
            <person name="Osoegawa K."/>
            <person name="de Jong P."/>
            <person name="Lindberg D.R."/>
            <person name="Seaver E.C."/>
            <person name="Weisblat D.A."/>
            <person name="Putnam N.H."/>
            <person name="Grigoriev I.V."/>
            <person name="Rokhsar D.S."/>
        </authorList>
    </citation>
    <scope>NUCLEOTIDE SEQUENCE</scope>
</reference>
<accession>T1ETW9</accession>
<organism evidence="3 4">
    <name type="scientific">Helobdella robusta</name>
    <name type="common">Californian leech</name>
    <dbReference type="NCBI Taxonomy" id="6412"/>
    <lineage>
        <taxon>Eukaryota</taxon>
        <taxon>Metazoa</taxon>
        <taxon>Spiralia</taxon>
        <taxon>Lophotrochozoa</taxon>
        <taxon>Annelida</taxon>
        <taxon>Clitellata</taxon>
        <taxon>Hirudinea</taxon>
        <taxon>Rhynchobdellida</taxon>
        <taxon>Glossiphoniidae</taxon>
        <taxon>Helobdella</taxon>
    </lineage>
</organism>
<dbReference type="HOGENOM" id="CLU_480839_0_0_1"/>
<dbReference type="InterPro" id="IPR006016">
    <property type="entry name" value="UspA"/>
</dbReference>
<dbReference type="KEGG" id="hro:HELRODRAFT_163325"/>
<dbReference type="Gene3D" id="3.40.50.620">
    <property type="entry name" value="HUPs"/>
    <property type="match status" value="1"/>
</dbReference>
<feature type="domain" description="UspA" evidence="1">
    <location>
        <begin position="11"/>
        <end position="128"/>
    </location>
</feature>
<protein>
    <recommendedName>
        <fullName evidence="1">UspA domain-containing protein</fullName>
    </recommendedName>
</protein>
<name>T1ETW9_HELRO</name>
<dbReference type="GeneID" id="20200019"/>
<dbReference type="PANTHER" id="PTHR46989:SF3">
    <property type="entry name" value="USPA DOMAIN-CONTAINING PROTEIN"/>
    <property type="match status" value="1"/>
</dbReference>
<evidence type="ECO:0000313" key="3">
    <source>
        <dbReference type="EnsemblMetazoa" id="HelroP163325"/>
    </source>
</evidence>
<dbReference type="InParanoid" id="T1ETW9"/>
<evidence type="ECO:0000259" key="1">
    <source>
        <dbReference type="Pfam" id="PF00582"/>
    </source>
</evidence>
<dbReference type="AlphaFoldDB" id="T1ETW9"/>
<reference evidence="3" key="3">
    <citation type="submission" date="2015-06" db="UniProtKB">
        <authorList>
            <consortium name="EnsemblMetazoa"/>
        </authorList>
    </citation>
    <scope>IDENTIFICATION</scope>
</reference>
<dbReference type="Proteomes" id="UP000015101">
    <property type="component" value="Unassembled WGS sequence"/>
</dbReference>